<evidence type="ECO:0000313" key="2">
    <source>
        <dbReference type="Proteomes" id="UP000826656"/>
    </source>
</evidence>
<organism evidence="1 2">
    <name type="scientific">Solanum tuberosum</name>
    <name type="common">Potato</name>
    <dbReference type="NCBI Taxonomy" id="4113"/>
    <lineage>
        <taxon>Eukaryota</taxon>
        <taxon>Viridiplantae</taxon>
        <taxon>Streptophyta</taxon>
        <taxon>Embryophyta</taxon>
        <taxon>Tracheophyta</taxon>
        <taxon>Spermatophyta</taxon>
        <taxon>Magnoliopsida</taxon>
        <taxon>eudicotyledons</taxon>
        <taxon>Gunneridae</taxon>
        <taxon>Pentapetalae</taxon>
        <taxon>asterids</taxon>
        <taxon>lamiids</taxon>
        <taxon>Solanales</taxon>
        <taxon>Solanaceae</taxon>
        <taxon>Solanoideae</taxon>
        <taxon>Solaneae</taxon>
        <taxon>Solanum</taxon>
    </lineage>
</organism>
<name>A0ABQ7UZX2_SOLTU</name>
<keyword evidence="2" id="KW-1185">Reference proteome</keyword>
<reference evidence="1 2" key="1">
    <citation type="journal article" date="2021" name="bioRxiv">
        <title>Chromosome-scale and haplotype-resolved genome assembly of a tetraploid potato cultivar.</title>
        <authorList>
            <person name="Sun H."/>
            <person name="Jiao W.-B."/>
            <person name="Krause K."/>
            <person name="Campoy J.A."/>
            <person name="Goel M."/>
            <person name="Folz-Donahue K."/>
            <person name="Kukat C."/>
            <person name="Huettel B."/>
            <person name="Schneeberger K."/>
        </authorList>
    </citation>
    <scope>NUCLEOTIDE SEQUENCE [LARGE SCALE GENOMIC DNA]</scope>
    <source>
        <strain evidence="1">SolTubOtavaFocal</strain>
        <tissue evidence="1">Leaves</tissue>
    </source>
</reference>
<accession>A0ABQ7UZX2</accession>
<comment type="caution">
    <text evidence="1">The sequence shown here is derived from an EMBL/GenBank/DDBJ whole genome shotgun (WGS) entry which is preliminary data.</text>
</comment>
<proteinExistence type="predicted"/>
<dbReference type="EMBL" id="JAIVGD010000015">
    <property type="protein sequence ID" value="KAH0757369.1"/>
    <property type="molecule type" value="Genomic_DNA"/>
</dbReference>
<protein>
    <submittedName>
        <fullName evidence="1">Uncharacterized protein</fullName>
    </submittedName>
</protein>
<evidence type="ECO:0000313" key="1">
    <source>
        <dbReference type="EMBL" id="KAH0757369.1"/>
    </source>
</evidence>
<gene>
    <name evidence="1" type="ORF">KY290_020862</name>
</gene>
<dbReference type="Proteomes" id="UP000826656">
    <property type="component" value="Unassembled WGS sequence"/>
</dbReference>
<sequence>MPSCLSAQQRWKPLSCVLIVSGEEYPPENKDSIFKGFKGLTERSIYIVVRDQCQIYLRKEGYCQLLEEGKEPGHGQRGKNGIGYCDK</sequence>